<sequence length="394" mass="44147">MEEIFIPIGASRFFLAIAGFVYCKRRRRQRLPHGIDEVDQGNNERRHLVDRHAERAPSEIDSYINPIVEERSEPLTTKSCDITVSKSKDEFNKQTRNETFCYCKIKSDFSSTCGQNEHCKDEGMGDLWAINIPQDPLNSNVEEEVIEREKEEVIEEFTVAGGESWDYSYNPCSSFWCGNSQGHDVAVCRWPMNNASYEVIGKQSTFSCGNDSQRHNKPQFEYSFNQPGWKVIIKLQCNPKLVRVDEAKFSITRDTESPWIFLLEHKCACANGCENTFSSTSTSSTSSSTTSAPNDWEEIGVPVCIAAGSVLFVLWGMFIVFRLISGGDVNRREREGEREGLLNGDGMAGRNGNLNGPQADGNNLQSQPVSMTSTSDTYYDANDTSLPKVGSLPV</sequence>
<dbReference type="SUPFAM" id="SSF50911">
    <property type="entry name" value="Mannose 6-phosphate receptor domain"/>
    <property type="match status" value="1"/>
</dbReference>
<keyword evidence="2" id="KW-0472">Membrane</keyword>
<accession>A0ABN8T2B2</accession>
<evidence type="ECO:0000256" key="2">
    <source>
        <dbReference type="SAM" id="Phobius"/>
    </source>
</evidence>
<keyword evidence="2" id="KW-1133">Transmembrane helix</keyword>
<evidence type="ECO:0000313" key="4">
    <source>
        <dbReference type="Proteomes" id="UP001159427"/>
    </source>
</evidence>
<gene>
    <name evidence="3" type="ORF">PEVE_00035345</name>
</gene>
<dbReference type="Proteomes" id="UP001159427">
    <property type="component" value="Unassembled WGS sequence"/>
</dbReference>
<evidence type="ECO:0000256" key="1">
    <source>
        <dbReference type="SAM" id="MobiDB-lite"/>
    </source>
</evidence>
<organism evidence="3 4">
    <name type="scientific">Porites evermanni</name>
    <dbReference type="NCBI Taxonomy" id="104178"/>
    <lineage>
        <taxon>Eukaryota</taxon>
        <taxon>Metazoa</taxon>
        <taxon>Cnidaria</taxon>
        <taxon>Anthozoa</taxon>
        <taxon>Hexacorallia</taxon>
        <taxon>Scleractinia</taxon>
        <taxon>Fungiina</taxon>
        <taxon>Poritidae</taxon>
        <taxon>Porites</taxon>
    </lineage>
</organism>
<keyword evidence="4" id="KW-1185">Reference proteome</keyword>
<dbReference type="EMBL" id="CALNXI010005466">
    <property type="protein sequence ID" value="CAH3197885.1"/>
    <property type="molecule type" value="Genomic_DNA"/>
</dbReference>
<feature type="compositionally biased region" description="Polar residues" evidence="1">
    <location>
        <begin position="352"/>
        <end position="385"/>
    </location>
</feature>
<proteinExistence type="predicted"/>
<reference evidence="3 4" key="1">
    <citation type="submission" date="2022-05" db="EMBL/GenBank/DDBJ databases">
        <authorList>
            <consortium name="Genoscope - CEA"/>
            <person name="William W."/>
        </authorList>
    </citation>
    <scope>NUCLEOTIDE SEQUENCE [LARGE SCALE GENOMIC DNA]</scope>
</reference>
<evidence type="ECO:0000313" key="3">
    <source>
        <dbReference type="EMBL" id="CAH3197885.1"/>
    </source>
</evidence>
<comment type="caution">
    <text evidence="3">The sequence shown here is derived from an EMBL/GenBank/DDBJ whole genome shotgun (WGS) entry which is preliminary data.</text>
</comment>
<feature type="region of interest" description="Disordered" evidence="1">
    <location>
        <begin position="333"/>
        <end position="394"/>
    </location>
</feature>
<feature type="transmembrane region" description="Helical" evidence="2">
    <location>
        <begin position="299"/>
        <end position="324"/>
    </location>
</feature>
<keyword evidence="2" id="KW-0812">Transmembrane</keyword>
<dbReference type="InterPro" id="IPR009011">
    <property type="entry name" value="Man6P_isomerase_rcpt-bd_dom_sf"/>
</dbReference>
<protein>
    <submittedName>
        <fullName evidence="3">Uncharacterized protein</fullName>
    </submittedName>
</protein>
<name>A0ABN8T2B2_9CNID</name>